<keyword evidence="1" id="KW-1133">Transmembrane helix</keyword>
<keyword evidence="3" id="KW-1185">Reference proteome</keyword>
<feature type="transmembrane region" description="Helical" evidence="1">
    <location>
        <begin position="120"/>
        <end position="139"/>
    </location>
</feature>
<accession>A0ABR7EUP6</accession>
<evidence type="ECO:0000256" key="1">
    <source>
        <dbReference type="SAM" id="Phobius"/>
    </source>
</evidence>
<proteinExistence type="predicted"/>
<sequence length="255" mass="28812">MQQIISGKKGSNRVALFCTAGVLIGLFSHLYEKDTFFITKGILGLPYKISEAIYQFMIGTDAADAEETLANLNTDFFPHSLIATGMARWITPMLIGLFLVGSFAYFTGDKKIFTLQRYTHFLYGNIIVIAMLICLTYGINKKAVSDCGELKGINTFVFQSSQMISEEFSGKSAQTLKDSLQKGLKKDPRITRNYEDEIEIGLIMGNKTRFTDAYVNPQKCYIVINDITIYHVDKKFANYVKQYKISGDIPEFRKL</sequence>
<dbReference type="RefSeq" id="WP_117538270.1">
    <property type="nucleotide sequence ID" value="NZ_JACOOY010000007.1"/>
</dbReference>
<feature type="transmembrane region" description="Helical" evidence="1">
    <location>
        <begin position="89"/>
        <end position="108"/>
    </location>
</feature>
<name>A0ABR7EUP6_9FIRM</name>
<evidence type="ECO:0000313" key="3">
    <source>
        <dbReference type="Proteomes" id="UP000647235"/>
    </source>
</evidence>
<evidence type="ECO:0000313" key="2">
    <source>
        <dbReference type="EMBL" id="MBC5665073.1"/>
    </source>
</evidence>
<protein>
    <submittedName>
        <fullName evidence="2">Uncharacterized protein</fullName>
    </submittedName>
</protein>
<dbReference type="EMBL" id="JACOOY010000007">
    <property type="protein sequence ID" value="MBC5665073.1"/>
    <property type="molecule type" value="Genomic_DNA"/>
</dbReference>
<gene>
    <name evidence="2" type="ORF">H8S07_07245</name>
</gene>
<feature type="transmembrane region" description="Helical" evidence="1">
    <location>
        <begin position="12"/>
        <end position="31"/>
    </location>
</feature>
<comment type="caution">
    <text evidence="2">The sequence shown here is derived from an EMBL/GenBank/DDBJ whole genome shotgun (WGS) entry which is preliminary data.</text>
</comment>
<keyword evidence="1" id="KW-0472">Membrane</keyword>
<organism evidence="2 3">
    <name type="scientific">Dorea hominis</name>
    <dbReference type="NCBI Taxonomy" id="2763040"/>
    <lineage>
        <taxon>Bacteria</taxon>
        <taxon>Bacillati</taxon>
        <taxon>Bacillota</taxon>
        <taxon>Clostridia</taxon>
        <taxon>Lachnospirales</taxon>
        <taxon>Lachnospiraceae</taxon>
        <taxon>Dorea</taxon>
    </lineage>
</organism>
<keyword evidence="1" id="KW-0812">Transmembrane</keyword>
<dbReference type="Proteomes" id="UP000647235">
    <property type="component" value="Unassembled WGS sequence"/>
</dbReference>
<reference evidence="2 3" key="1">
    <citation type="submission" date="2020-08" db="EMBL/GenBank/DDBJ databases">
        <title>Genome public.</title>
        <authorList>
            <person name="Liu C."/>
            <person name="Sun Q."/>
        </authorList>
    </citation>
    <scope>NUCLEOTIDE SEQUENCE [LARGE SCALE GENOMIC DNA]</scope>
    <source>
        <strain evidence="2 3">NSJ-36</strain>
    </source>
</reference>